<evidence type="ECO:0008006" key="3">
    <source>
        <dbReference type="Google" id="ProtNLM"/>
    </source>
</evidence>
<organism evidence="1 2">
    <name type="scientific">Thermoactinomyces daqus</name>
    <dbReference type="NCBI Taxonomy" id="1329516"/>
    <lineage>
        <taxon>Bacteria</taxon>
        <taxon>Bacillati</taxon>
        <taxon>Bacillota</taxon>
        <taxon>Bacilli</taxon>
        <taxon>Bacillales</taxon>
        <taxon>Thermoactinomycetaceae</taxon>
        <taxon>Thermoactinomyces</taxon>
    </lineage>
</organism>
<dbReference type="AlphaFoldDB" id="A0A7W2AHE0"/>
<reference evidence="1 2" key="1">
    <citation type="submission" date="2020-07" db="EMBL/GenBank/DDBJ databases">
        <authorList>
            <person name="Feng H."/>
        </authorList>
    </citation>
    <scope>NUCLEOTIDE SEQUENCE [LARGE SCALE GENOMIC DNA]</scope>
    <source>
        <strain evidence="2">s-11</strain>
    </source>
</reference>
<comment type="caution">
    <text evidence="1">The sequence shown here is derived from an EMBL/GenBank/DDBJ whole genome shotgun (WGS) entry which is preliminary data.</text>
</comment>
<dbReference type="EMBL" id="JACEIP010000002">
    <property type="protein sequence ID" value="MBA4541604.1"/>
    <property type="molecule type" value="Genomic_DNA"/>
</dbReference>
<evidence type="ECO:0000313" key="2">
    <source>
        <dbReference type="Proteomes" id="UP000530514"/>
    </source>
</evidence>
<dbReference type="InterPro" id="IPR025674">
    <property type="entry name" value="Imm6"/>
</dbReference>
<evidence type="ECO:0000313" key="1">
    <source>
        <dbReference type="EMBL" id="MBA4541604.1"/>
    </source>
</evidence>
<protein>
    <recommendedName>
        <fullName evidence="3">Immunity protein Imm6</fullName>
    </recommendedName>
</protein>
<dbReference type="Proteomes" id="UP000530514">
    <property type="component" value="Unassembled WGS sequence"/>
</dbReference>
<name>A0A7W2AHE0_9BACL</name>
<accession>A0A7W2AHE0</accession>
<sequence>MGWYEKINEDAKAAYVLTLTEKIIDQTKKYEWYPLVREMTDMCWEWVEEKKYGADDLYERFDDEDDGLILIEGYPGVKENPQAKSVLFSIIEAVCYVIWQAYQYEKTEYVPQLLESESDQSIDQFMERIREVDGYQEEWAERLKKHLLENYPAGSDKKIKRSEILSRI</sequence>
<dbReference type="OrthoDB" id="2219989at2"/>
<keyword evidence="2" id="KW-1185">Reference proteome</keyword>
<dbReference type="Pfam" id="PF14434">
    <property type="entry name" value="Imm6"/>
    <property type="match status" value="1"/>
</dbReference>
<proteinExistence type="predicted"/>
<gene>
    <name evidence="1" type="ORF">H1164_01615</name>
</gene>
<dbReference type="RefSeq" id="WP_033101095.1">
    <property type="nucleotide sequence ID" value="NZ_JACEIP010000002.1"/>
</dbReference>